<feature type="compositionally biased region" description="Basic residues" evidence="1">
    <location>
        <begin position="1"/>
        <end position="16"/>
    </location>
</feature>
<dbReference type="Proteomes" id="UP000887574">
    <property type="component" value="Unplaced"/>
</dbReference>
<dbReference type="GO" id="GO:0006351">
    <property type="term" value="P:DNA-templated transcription"/>
    <property type="evidence" value="ECO:0007669"/>
    <property type="project" value="InterPro"/>
</dbReference>
<sequence length="235" mass="27156">MGQHRKSPAKRSSKTNHPKEDPKEDPVVSELGIFVLPVHKTTHKSSSINRLQFQQTRYQLRSRVGASLDINDVSPPNYSITFKQRVKHLKIFFQIQKGYRFWSRGRSCHSAKRFVAKRRIGCLKNGKLFLLPTDKTYEMKRVMCSNISDQFLDSQLENGPLSTFSAITPIRVRFARLETDLQKHRRENSALFKQREVDADTWLPLAASPTEVPELYAKEISQIDGQLHSNSPEQY</sequence>
<accession>A0A915D953</accession>
<keyword evidence="2" id="KW-1185">Reference proteome</keyword>
<dbReference type="Pfam" id="PF04801">
    <property type="entry name" value="RPC5"/>
    <property type="match status" value="1"/>
</dbReference>
<evidence type="ECO:0000256" key="1">
    <source>
        <dbReference type="SAM" id="MobiDB-lite"/>
    </source>
</evidence>
<feature type="region of interest" description="Disordered" evidence="1">
    <location>
        <begin position="1"/>
        <end position="25"/>
    </location>
</feature>
<organism evidence="2 3">
    <name type="scientific">Ditylenchus dipsaci</name>
    <dbReference type="NCBI Taxonomy" id="166011"/>
    <lineage>
        <taxon>Eukaryota</taxon>
        <taxon>Metazoa</taxon>
        <taxon>Ecdysozoa</taxon>
        <taxon>Nematoda</taxon>
        <taxon>Chromadorea</taxon>
        <taxon>Rhabditida</taxon>
        <taxon>Tylenchina</taxon>
        <taxon>Tylenchomorpha</taxon>
        <taxon>Sphaerularioidea</taxon>
        <taxon>Anguinidae</taxon>
        <taxon>Anguininae</taxon>
        <taxon>Ditylenchus</taxon>
    </lineage>
</organism>
<evidence type="ECO:0000313" key="3">
    <source>
        <dbReference type="WBParaSite" id="jg16749"/>
    </source>
</evidence>
<dbReference type="WBParaSite" id="jg16749">
    <property type="protein sequence ID" value="jg16749"/>
    <property type="gene ID" value="jg16749"/>
</dbReference>
<dbReference type="AlphaFoldDB" id="A0A915D953"/>
<name>A0A915D953_9BILA</name>
<protein>
    <submittedName>
        <fullName evidence="3">Uncharacterized protein</fullName>
    </submittedName>
</protein>
<reference evidence="3" key="1">
    <citation type="submission" date="2022-11" db="UniProtKB">
        <authorList>
            <consortium name="WormBaseParasite"/>
        </authorList>
    </citation>
    <scope>IDENTIFICATION</scope>
</reference>
<dbReference type="GO" id="GO:0005634">
    <property type="term" value="C:nucleus"/>
    <property type="evidence" value="ECO:0007669"/>
    <property type="project" value="InterPro"/>
</dbReference>
<proteinExistence type="predicted"/>
<dbReference type="InterPro" id="IPR006886">
    <property type="entry name" value="RNA_pol_III_Rpc5"/>
</dbReference>
<evidence type="ECO:0000313" key="2">
    <source>
        <dbReference type="Proteomes" id="UP000887574"/>
    </source>
</evidence>